<proteinExistence type="predicted"/>
<reference evidence="2 3" key="1">
    <citation type="journal article" date="2018" name="Nat. Ecol. Evol.">
        <title>Pezizomycetes genomes reveal the molecular basis of ectomycorrhizal truffle lifestyle.</title>
        <authorList>
            <person name="Murat C."/>
            <person name="Payen T."/>
            <person name="Noel B."/>
            <person name="Kuo A."/>
            <person name="Morin E."/>
            <person name="Chen J."/>
            <person name="Kohler A."/>
            <person name="Krizsan K."/>
            <person name="Balestrini R."/>
            <person name="Da Silva C."/>
            <person name="Montanini B."/>
            <person name="Hainaut M."/>
            <person name="Levati E."/>
            <person name="Barry K.W."/>
            <person name="Belfiori B."/>
            <person name="Cichocki N."/>
            <person name="Clum A."/>
            <person name="Dockter R.B."/>
            <person name="Fauchery L."/>
            <person name="Guy J."/>
            <person name="Iotti M."/>
            <person name="Le Tacon F."/>
            <person name="Lindquist E.A."/>
            <person name="Lipzen A."/>
            <person name="Malagnac F."/>
            <person name="Mello A."/>
            <person name="Molinier V."/>
            <person name="Miyauchi S."/>
            <person name="Poulain J."/>
            <person name="Riccioni C."/>
            <person name="Rubini A."/>
            <person name="Sitrit Y."/>
            <person name="Splivallo R."/>
            <person name="Traeger S."/>
            <person name="Wang M."/>
            <person name="Zifcakova L."/>
            <person name="Wipf D."/>
            <person name="Zambonelli A."/>
            <person name="Paolocci F."/>
            <person name="Nowrousian M."/>
            <person name="Ottonello S."/>
            <person name="Baldrian P."/>
            <person name="Spatafora J.W."/>
            <person name="Henrissat B."/>
            <person name="Nagy L.G."/>
            <person name="Aury J.M."/>
            <person name="Wincker P."/>
            <person name="Grigoriev I.V."/>
            <person name="Bonfante P."/>
            <person name="Martin F.M."/>
        </authorList>
    </citation>
    <scope>NUCLEOTIDE SEQUENCE [LARGE SCALE GENOMIC DNA]</scope>
    <source>
        <strain evidence="2 3">RN42</strain>
    </source>
</reference>
<dbReference type="Proteomes" id="UP000275078">
    <property type="component" value="Unassembled WGS sequence"/>
</dbReference>
<dbReference type="AlphaFoldDB" id="A0A3N4I7T6"/>
<feature type="compositionally biased region" description="Low complexity" evidence="1">
    <location>
        <begin position="52"/>
        <end position="62"/>
    </location>
</feature>
<feature type="region of interest" description="Disordered" evidence="1">
    <location>
        <begin position="1"/>
        <end position="93"/>
    </location>
</feature>
<evidence type="ECO:0000313" key="3">
    <source>
        <dbReference type="Proteomes" id="UP000275078"/>
    </source>
</evidence>
<dbReference type="EMBL" id="ML119720">
    <property type="protein sequence ID" value="RPA77854.1"/>
    <property type="molecule type" value="Genomic_DNA"/>
</dbReference>
<gene>
    <name evidence="2" type="ORF">BJ508DRAFT_378662</name>
</gene>
<protein>
    <submittedName>
        <fullName evidence="2">Uncharacterized protein</fullName>
    </submittedName>
</protein>
<keyword evidence="3" id="KW-1185">Reference proteome</keyword>
<evidence type="ECO:0000256" key="1">
    <source>
        <dbReference type="SAM" id="MobiDB-lite"/>
    </source>
</evidence>
<name>A0A3N4I7T6_ASCIM</name>
<evidence type="ECO:0000313" key="2">
    <source>
        <dbReference type="EMBL" id="RPA77854.1"/>
    </source>
</evidence>
<accession>A0A3N4I7T6</accession>
<organism evidence="2 3">
    <name type="scientific">Ascobolus immersus RN42</name>
    <dbReference type="NCBI Taxonomy" id="1160509"/>
    <lineage>
        <taxon>Eukaryota</taxon>
        <taxon>Fungi</taxon>
        <taxon>Dikarya</taxon>
        <taxon>Ascomycota</taxon>
        <taxon>Pezizomycotina</taxon>
        <taxon>Pezizomycetes</taxon>
        <taxon>Pezizales</taxon>
        <taxon>Ascobolaceae</taxon>
        <taxon>Ascobolus</taxon>
    </lineage>
</organism>
<feature type="compositionally biased region" description="Basic and acidic residues" evidence="1">
    <location>
        <begin position="34"/>
        <end position="44"/>
    </location>
</feature>
<sequence>MADKKASDPPTPNAWSGAKNEHTLAKKISGLNLKDAEQGDETIRRKPSIPNLGSSSTTSLGLLRHRPSQSSFKMSGLSPSELGPPVYPLKSSGVRNKDVSIDMGELIILPTKYNMGGIDTLSSSFTEGSDRDEKTHPFLVSSVTPTHTTIDGKFQLCLEFKGYFVRSFGGKDNEDPDPAGLQKYERMVRTGKHIFRIPLPSQYAPIPSRLQPPLETNFVAQKAAWVNIACEHSVMLPKNKFVKRFVPPALVEDEEFTRLLEYRATLPGMDKYREELEERGWMVMRETESVSPRNCSTTASEEWEEEREWLRSVEDIMVDAATKRRNLEEKVICWLASISD</sequence>